<keyword evidence="3" id="KW-1185">Reference proteome</keyword>
<evidence type="ECO:0008006" key="4">
    <source>
        <dbReference type="Google" id="ProtNLM"/>
    </source>
</evidence>
<accession>A0ABR1CNW7</accession>
<dbReference type="EMBL" id="JAVFWL010000003">
    <property type="protein sequence ID" value="KAK6740053.1"/>
    <property type="molecule type" value="Genomic_DNA"/>
</dbReference>
<evidence type="ECO:0000313" key="3">
    <source>
        <dbReference type="Proteomes" id="UP001303046"/>
    </source>
</evidence>
<proteinExistence type="predicted"/>
<name>A0ABR1CNW7_NECAM</name>
<feature type="region of interest" description="Disordered" evidence="1">
    <location>
        <begin position="240"/>
        <end position="262"/>
    </location>
</feature>
<sequence>MWMVVYYPDSNRYCVLERTQIAENEIVVGSCVTVVNSAQVLFINSSKTVCDKECDNIRKKSAPSEKTGCDSTPDIPSSSNDSKIDAILSYMSRIDSNLREVSTRQKEMQQNVEFIKTKIEHLEQSEKSLKVVVQELLLHVLAPSEVSTALTYPYNLTKEKVDDIYQAKRSATAFARAVERELFIHDDDKDTNLDKRNAQEKVRWLRELIRCRYPSSTPTAEASLWSACQIAINDYHRKKRKRDGPCADSARETRSQNGFCPDECRPSAKRAHMFEISSDEEV</sequence>
<protein>
    <recommendedName>
        <fullName evidence="4">BEN domain-containing protein</fullName>
    </recommendedName>
</protein>
<comment type="caution">
    <text evidence="2">The sequence shown here is derived from an EMBL/GenBank/DDBJ whole genome shotgun (WGS) entry which is preliminary data.</text>
</comment>
<dbReference type="Proteomes" id="UP001303046">
    <property type="component" value="Unassembled WGS sequence"/>
</dbReference>
<evidence type="ECO:0000256" key="1">
    <source>
        <dbReference type="SAM" id="MobiDB-lite"/>
    </source>
</evidence>
<organism evidence="2 3">
    <name type="scientific">Necator americanus</name>
    <name type="common">Human hookworm</name>
    <dbReference type="NCBI Taxonomy" id="51031"/>
    <lineage>
        <taxon>Eukaryota</taxon>
        <taxon>Metazoa</taxon>
        <taxon>Ecdysozoa</taxon>
        <taxon>Nematoda</taxon>
        <taxon>Chromadorea</taxon>
        <taxon>Rhabditida</taxon>
        <taxon>Rhabditina</taxon>
        <taxon>Rhabditomorpha</taxon>
        <taxon>Strongyloidea</taxon>
        <taxon>Ancylostomatidae</taxon>
        <taxon>Bunostominae</taxon>
        <taxon>Necator</taxon>
    </lineage>
</organism>
<evidence type="ECO:0000313" key="2">
    <source>
        <dbReference type="EMBL" id="KAK6740053.1"/>
    </source>
</evidence>
<gene>
    <name evidence="2" type="primary">Necator_chrIII.g9257</name>
    <name evidence="2" type="ORF">RB195_008492</name>
</gene>
<feature type="compositionally biased region" description="Basic and acidic residues" evidence="1">
    <location>
        <begin position="243"/>
        <end position="254"/>
    </location>
</feature>
<reference evidence="2 3" key="1">
    <citation type="submission" date="2023-08" db="EMBL/GenBank/DDBJ databases">
        <title>A Necator americanus chromosomal reference genome.</title>
        <authorList>
            <person name="Ilik V."/>
            <person name="Petrzelkova K.J."/>
            <person name="Pardy F."/>
            <person name="Fuh T."/>
            <person name="Niatou-Singa F.S."/>
            <person name="Gouil Q."/>
            <person name="Baker L."/>
            <person name="Ritchie M.E."/>
            <person name="Jex A.R."/>
            <person name="Gazzola D."/>
            <person name="Li H."/>
            <person name="Toshio Fujiwara R."/>
            <person name="Zhan B."/>
            <person name="Aroian R.V."/>
            <person name="Pafco B."/>
            <person name="Schwarz E.M."/>
        </authorList>
    </citation>
    <scope>NUCLEOTIDE SEQUENCE [LARGE SCALE GENOMIC DNA]</scope>
    <source>
        <strain evidence="2 3">Aroian</strain>
        <tissue evidence="2">Whole animal</tissue>
    </source>
</reference>